<dbReference type="STRING" id="1528.SAMN04488579_11560"/>
<name>A0A1H3GYZ6_EUBBA</name>
<dbReference type="Proteomes" id="UP000199652">
    <property type="component" value="Unassembled WGS sequence"/>
</dbReference>
<reference evidence="4" key="1">
    <citation type="submission" date="2016-10" db="EMBL/GenBank/DDBJ databases">
        <authorList>
            <person name="Varghese N."/>
            <person name="Submissions S."/>
        </authorList>
    </citation>
    <scope>NUCLEOTIDE SEQUENCE [LARGE SCALE GENOMIC DNA]</scope>
    <source>
        <strain evidence="4">VPI 5359</strain>
    </source>
</reference>
<evidence type="ECO:0000313" key="3">
    <source>
        <dbReference type="EMBL" id="SDY07754.1"/>
    </source>
</evidence>
<evidence type="ECO:0000259" key="2">
    <source>
        <dbReference type="Pfam" id="PF02540"/>
    </source>
</evidence>
<dbReference type="CDD" id="cd01990">
    <property type="entry name" value="LarE-like"/>
    <property type="match status" value="1"/>
</dbReference>
<feature type="domain" description="NAD/GMP synthase" evidence="2">
    <location>
        <begin position="24"/>
        <end position="82"/>
    </location>
</feature>
<dbReference type="EMBL" id="FNOU01000015">
    <property type="protein sequence ID" value="SDY07754.1"/>
    <property type="molecule type" value="Genomic_DNA"/>
</dbReference>
<proteinExistence type="predicted"/>
<dbReference type="PANTHER" id="PTHR43169">
    <property type="entry name" value="EXSB FAMILY PROTEIN"/>
    <property type="match status" value="1"/>
</dbReference>
<dbReference type="AlphaFoldDB" id="A0A1H3GYZ6"/>
<dbReference type="InterPro" id="IPR005232">
    <property type="entry name" value="LarE"/>
</dbReference>
<sequence>MKNDLQHKLETLKGILGSHGPLCVAYSGGVDSALLLRVAQEVLGEDCIAITADGAMLPRSEFTEAQALAKSLGAKLITIPVDVCGFQPFVENGPRRCYFCKKEIFTAIKNRALTEGITTIVDGSNLDDGKDYRPGIAALREMQVLSPFVLAGMTKADIRGISAYYGLPTATKPSMACLATRIPTDTPITAGALALIEAGEEALKALGLRQYRLRLLGDLVKIECPPEDFGKIMTARQTLIEAFKALGVRQITLDLEGYGCGKMNRAQGEKDEAQDE</sequence>
<dbReference type="NCBIfam" id="TIGR00268">
    <property type="entry name" value="ATP-dependent sacrificial sulfur transferase LarE"/>
    <property type="match status" value="1"/>
</dbReference>
<dbReference type="SUPFAM" id="SSF52402">
    <property type="entry name" value="Adenine nucleotide alpha hydrolases-like"/>
    <property type="match status" value="1"/>
</dbReference>
<dbReference type="InterPro" id="IPR014729">
    <property type="entry name" value="Rossmann-like_a/b/a_fold"/>
</dbReference>
<organism evidence="3 4">
    <name type="scientific">Eubacterium barkeri</name>
    <name type="common">Clostridium barkeri</name>
    <dbReference type="NCBI Taxonomy" id="1528"/>
    <lineage>
        <taxon>Bacteria</taxon>
        <taxon>Bacillati</taxon>
        <taxon>Bacillota</taxon>
        <taxon>Clostridia</taxon>
        <taxon>Eubacteriales</taxon>
        <taxon>Eubacteriaceae</taxon>
        <taxon>Eubacterium</taxon>
    </lineage>
</organism>
<dbReference type="PANTHER" id="PTHR43169:SF2">
    <property type="entry name" value="NAD_GMP SYNTHASE DOMAIN-CONTAINING PROTEIN"/>
    <property type="match status" value="1"/>
</dbReference>
<evidence type="ECO:0000313" key="4">
    <source>
        <dbReference type="Proteomes" id="UP000199652"/>
    </source>
</evidence>
<dbReference type="OrthoDB" id="9776919at2"/>
<dbReference type="GO" id="GO:0006163">
    <property type="term" value="P:purine nucleotide metabolic process"/>
    <property type="evidence" value="ECO:0007669"/>
    <property type="project" value="UniProtKB-ARBA"/>
</dbReference>
<dbReference type="Gene3D" id="3.40.50.620">
    <property type="entry name" value="HUPs"/>
    <property type="match status" value="1"/>
</dbReference>
<dbReference type="RefSeq" id="WP_090245851.1">
    <property type="nucleotide sequence ID" value="NZ_FNOU01000015.1"/>
</dbReference>
<evidence type="ECO:0000256" key="1">
    <source>
        <dbReference type="PIRSR" id="PIRSR006661-1"/>
    </source>
</evidence>
<dbReference type="InterPro" id="IPR052188">
    <property type="entry name" value="Ni-pincer_cofactor_biosynth"/>
</dbReference>
<dbReference type="Pfam" id="PF02540">
    <property type="entry name" value="NAD_synthase"/>
    <property type="match status" value="1"/>
</dbReference>
<accession>A0A1H3GYZ6</accession>
<gene>
    <name evidence="3" type="ORF">SAMN04488579_11560</name>
</gene>
<dbReference type="PIRSF" id="PIRSF006661">
    <property type="entry name" value="PP-lp_UCP006661"/>
    <property type="match status" value="1"/>
</dbReference>
<dbReference type="GO" id="GO:0016783">
    <property type="term" value="F:sulfurtransferase activity"/>
    <property type="evidence" value="ECO:0007669"/>
    <property type="project" value="InterPro"/>
</dbReference>
<protein>
    <recommendedName>
        <fullName evidence="2">NAD/GMP synthase domain-containing protein</fullName>
    </recommendedName>
</protein>
<feature type="active site" description="Nucleophile and sulfur donor" evidence="1">
    <location>
        <position position="177"/>
    </location>
</feature>
<dbReference type="InterPro" id="IPR022310">
    <property type="entry name" value="NAD/GMP_synthase"/>
</dbReference>
<keyword evidence="4" id="KW-1185">Reference proteome</keyword>